<dbReference type="InterPro" id="IPR041499">
    <property type="entry name" value="Tfc1/Sfc1_N"/>
</dbReference>
<reference evidence="8" key="1">
    <citation type="submission" date="2022-10" db="EMBL/GenBank/DDBJ databases">
        <title>Tapping the CABI collections for fungal endophytes: first genome assemblies for Collariella, Neodidymelliopsis, Ascochyta clinopodiicola, Didymella pomorum, Didymosphaeria variabile, Neocosmospora piperis and Neocucurbitaria cava.</title>
        <authorList>
            <person name="Hill R."/>
        </authorList>
    </citation>
    <scope>NUCLEOTIDE SEQUENCE</scope>
    <source>
        <strain evidence="8">IMI 355082</strain>
    </source>
</reference>
<evidence type="ECO:0000256" key="4">
    <source>
        <dbReference type="ARBA" id="ARBA00023242"/>
    </source>
</evidence>
<dbReference type="AlphaFoldDB" id="A0A9W8YPF7"/>
<evidence type="ECO:0000259" key="7">
    <source>
        <dbReference type="Pfam" id="PF17682"/>
    </source>
</evidence>
<keyword evidence="3" id="KW-0804">Transcription</keyword>
<comment type="caution">
    <text evidence="8">The sequence shown here is derived from an EMBL/GenBank/DDBJ whole genome shotgun (WGS) entry which is preliminary data.</text>
</comment>
<dbReference type="PANTHER" id="PTHR13230:SF5">
    <property type="entry name" value="GENERAL TRANSCRIPTION FACTOR 3C POLYPEPTIDE 5"/>
    <property type="match status" value="1"/>
</dbReference>
<evidence type="ECO:0000259" key="6">
    <source>
        <dbReference type="Pfam" id="PF09734"/>
    </source>
</evidence>
<dbReference type="GO" id="GO:0001002">
    <property type="term" value="F:RNA polymerase III type 1 promoter sequence-specific DNA binding"/>
    <property type="evidence" value="ECO:0007669"/>
    <property type="project" value="TreeGrafter"/>
</dbReference>
<dbReference type="OrthoDB" id="5598268at2759"/>
<feature type="region of interest" description="Disordered" evidence="5">
    <location>
        <begin position="153"/>
        <end position="189"/>
    </location>
</feature>
<dbReference type="Pfam" id="PF17682">
    <property type="entry name" value="Tau95_N"/>
    <property type="match status" value="1"/>
</dbReference>
<sequence length="735" mass="83346">MEPAEYTYEEETADDDSANEAEEAPPSQKPSAPSSPSSEYTSSSSSEEHDDESDQDETDNEEEGNQDDEEESQAPSFAIPSRTISAVEHPFLVMNIDKALDSFGPNPQYDSILDPSVPQLSVPLYLHPKDPTSRPMMSHYASSHNVVFKVTVPKRTGRKRKRGSDGPWEGDIEETGQRNGSSSTDFRSKAKLDEARIVRRKLQDNVDRYKAEVVGVIKHTHRYRGMVDFNYSMKNNEFMNNFTDTLLSKDLSKFRQFGLKTGTDSTKNQEIIAPPLMTQITLPLYYHYSQNPYVRAIDGPDGTTEMVNTTAKVQSVGHFIGIRHPIPSAPTGRPSVRDPMFDNVVKAIKLCMEERPVWTRRSIINRICDLEYDPKQPHKRIPPSLSQQIVKNAIQYAGYQFKGGPWRDAVVRYGYDPRKDPKSRIYQTLIFRLRRLEVGQMGEMWQEIRKRDLAGTKGTMDANTKSHLFDGKTYSEDGKVWQVCDLTDPLLAKLLAEAPTRPECDVEGSGWYHRGLWTKARAIMKCKMRAIQFGRHLTDEDFEPALRARDDTPEGEAVRTIAVLTPDLKLTDAEWELVRGKRYKGTGRQRKNKRSSYHFPGNKVARKLGKTQDDASAPAAEGDEAAEDTLDGDVMQTIEDENGVGVRFADTRFEVSDDDEDGSEYDEDEGDEEDGEEFGYGYRHNQDELAERIRFSRYEGLTDAEPGEDGEEDEEQEDPDQPVDPGLYEDYDGEE</sequence>
<organism evidence="8 9">
    <name type="scientific">Gnomoniopsis smithogilvyi</name>
    <dbReference type="NCBI Taxonomy" id="1191159"/>
    <lineage>
        <taxon>Eukaryota</taxon>
        <taxon>Fungi</taxon>
        <taxon>Dikarya</taxon>
        <taxon>Ascomycota</taxon>
        <taxon>Pezizomycotina</taxon>
        <taxon>Sordariomycetes</taxon>
        <taxon>Sordariomycetidae</taxon>
        <taxon>Diaporthales</taxon>
        <taxon>Gnomoniaceae</taxon>
        <taxon>Gnomoniopsis</taxon>
    </lineage>
</organism>
<accession>A0A9W8YPF7</accession>
<feature type="compositionally biased region" description="Basic and acidic residues" evidence="5">
    <location>
        <begin position="684"/>
        <end position="697"/>
    </location>
</feature>
<feature type="compositionally biased region" description="Acidic residues" evidence="5">
    <location>
        <begin position="656"/>
        <end position="677"/>
    </location>
</feature>
<evidence type="ECO:0000256" key="5">
    <source>
        <dbReference type="SAM" id="MobiDB-lite"/>
    </source>
</evidence>
<evidence type="ECO:0000256" key="3">
    <source>
        <dbReference type="ARBA" id="ARBA00023163"/>
    </source>
</evidence>
<dbReference type="InterPro" id="IPR019136">
    <property type="entry name" value="TF_IIIC_su-5_HTH"/>
</dbReference>
<dbReference type="Pfam" id="PF09734">
    <property type="entry name" value="Tau95"/>
    <property type="match status" value="1"/>
</dbReference>
<dbReference type="GO" id="GO:0005634">
    <property type="term" value="C:nucleus"/>
    <property type="evidence" value="ECO:0007669"/>
    <property type="project" value="UniProtKB-SubCell"/>
</dbReference>
<dbReference type="GO" id="GO:0000127">
    <property type="term" value="C:transcription factor TFIIIC complex"/>
    <property type="evidence" value="ECO:0007669"/>
    <property type="project" value="InterPro"/>
</dbReference>
<dbReference type="InterPro" id="IPR042536">
    <property type="entry name" value="TFIIIC_tauA_Sfc1"/>
</dbReference>
<evidence type="ECO:0000256" key="2">
    <source>
        <dbReference type="ARBA" id="ARBA00023125"/>
    </source>
</evidence>
<dbReference type="PANTHER" id="PTHR13230">
    <property type="entry name" value="GENERAL TRANSCRIPTION FACTOR IIIC, POLYPEPTIDE 5"/>
    <property type="match status" value="1"/>
</dbReference>
<keyword evidence="4" id="KW-0539">Nucleus</keyword>
<dbReference type="GO" id="GO:0001003">
    <property type="term" value="F:RNA polymerase III type 2 promoter sequence-specific DNA binding"/>
    <property type="evidence" value="ECO:0007669"/>
    <property type="project" value="TreeGrafter"/>
</dbReference>
<name>A0A9W8YPF7_9PEZI</name>
<feature type="compositionally biased region" description="Acidic residues" evidence="5">
    <location>
        <begin position="48"/>
        <end position="72"/>
    </location>
</feature>
<dbReference type="Gene3D" id="3.30.200.160">
    <property type="entry name" value="TFIIIC, subcomplex tauA, subunit Sfc1, barrel domain"/>
    <property type="match status" value="1"/>
</dbReference>
<keyword evidence="2" id="KW-0238">DNA-binding</keyword>
<comment type="subcellular location">
    <subcellularLocation>
        <location evidence="1">Nucleus</location>
    </subcellularLocation>
</comment>
<feature type="domain" description="Transcription factor IIIC subunit 5 HTH" evidence="6">
    <location>
        <begin position="271"/>
        <end position="432"/>
    </location>
</feature>
<dbReference type="GO" id="GO:0006384">
    <property type="term" value="P:transcription initiation at RNA polymerase III promoter"/>
    <property type="evidence" value="ECO:0007669"/>
    <property type="project" value="InterPro"/>
</dbReference>
<dbReference type="EMBL" id="JAPEVB010000004">
    <property type="protein sequence ID" value="KAJ4389410.1"/>
    <property type="molecule type" value="Genomic_DNA"/>
</dbReference>
<feature type="compositionally biased region" description="Basic residues" evidence="5">
    <location>
        <begin position="585"/>
        <end position="596"/>
    </location>
</feature>
<feature type="region of interest" description="Disordered" evidence="5">
    <location>
        <begin position="585"/>
        <end position="735"/>
    </location>
</feature>
<feature type="compositionally biased region" description="Acidic residues" evidence="5">
    <location>
        <begin position="705"/>
        <end position="735"/>
    </location>
</feature>
<dbReference type="InterPro" id="IPR040454">
    <property type="entry name" value="TF_IIIC_Tfc1/Sfc1"/>
</dbReference>
<feature type="compositionally biased region" description="Acidic residues" evidence="5">
    <location>
        <begin position="621"/>
        <end position="631"/>
    </location>
</feature>
<feature type="compositionally biased region" description="Acidic residues" evidence="5">
    <location>
        <begin position="7"/>
        <end position="23"/>
    </location>
</feature>
<feature type="domain" description="Transcription factor IIIC subunit Tfc1/Sfc1 triple barrel" evidence="7">
    <location>
        <begin position="86"/>
        <end position="232"/>
    </location>
</feature>
<keyword evidence="9" id="KW-1185">Reference proteome</keyword>
<evidence type="ECO:0000313" key="9">
    <source>
        <dbReference type="Proteomes" id="UP001140453"/>
    </source>
</evidence>
<feature type="region of interest" description="Disordered" evidence="5">
    <location>
        <begin position="1"/>
        <end position="78"/>
    </location>
</feature>
<evidence type="ECO:0000313" key="8">
    <source>
        <dbReference type="EMBL" id="KAJ4389410.1"/>
    </source>
</evidence>
<dbReference type="Proteomes" id="UP001140453">
    <property type="component" value="Unassembled WGS sequence"/>
</dbReference>
<gene>
    <name evidence="8" type="primary">TFC1</name>
    <name evidence="8" type="ORF">N0V93_006878</name>
</gene>
<evidence type="ECO:0000256" key="1">
    <source>
        <dbReference type="ARBA" id="ARBA00004123"/>
    </source>
</evidence>
<protein>
    <submittedName>
        <fullName evidence="8">Tau 95 subunit of transcription factor TFIIIC</fullName>
    </submittedName>
</protein>
<feature type="compositionally biased region" description="Low complexity" evidence="5">
    <location>
        <begin position="24"/>
        <end position="45"/>
    </location>
</feature>
<proteinExistence type="predicted"/>